<accession>A0A2P2PDR7</accession>
<protein>
    <submittedName>
        <fullName evidence="1">Uncharacterized protein</fullName>
    </submittedName>
</protein>
<organism evidence="1">
    <name type="scientific">Rhizophora mucronata</name>
    <name type="common">Asiatic mangrove</name>
    <dbReference type="NCBI Taxonomy" id="61149"/>
    <lineage>
        <taxon>Eukaryota</taxon>
        <taxon>Viridiplantae</taxon>
        <taxon>Streptophyta</taxon>
        <taxon>Embryophyta</taxon>
        <taxon>Tracheophyta</taxon>
        <taxon>Spermatophyta</taxon>
        <taxon>Magnoliopsida</taxon>
        <taxon>eudicotyledons</taxon>
        <taxon>Gunneridae</taxon>
        <taxon>Pentapetalae</taxon>
        <taxon>rosids</taxon>
        <taxon>fabids</taxon>
        <taxon>Malpighiales</taxon>
        <taxon>Rhizophoraceae</taxon>
        <taxon>Rhizophora</taxon>
    </lineage>
</organism>
<reference evidence="1" key="1">
    <citation type="submission" date="2018-02" db="EMBL/GenBank/DDBJ databases">
        <title>Rhizophora mucronata_Transcriptome.</title>
        <authorList>
            <person name="Meera S.P."/>
            <person name="Sreeshan A."/>
            <person name="Augustine A."/>
        </authorList>
    </citation>
    <scope>NUCLEOTIDE SEQUENCE</scope>
    <source>
        <tissue evidence="1">Leaf</tissue>
    </source>
</reference>
<evidence type="ECO:0000313" key="1">
    <source>
        <dbReference type="EMBL" id="MBX52887.1"/>
    </source>
</evidence>
<proteinExistence type="predicted"/>
<dbReference type="AlphaFoldDB" id="A0A2P2PDR7"/>
<name>A0A2P2PDR7_RHIMU</name>
<sequence>MVSMKSLDDKTKKCDSAML</sequence>
<dbReference type="EMBL" id="GGEC01072403">
    <property type="protein sequence ID" value="MBX52887.1"/>
    <property type="molecule type" value="Transcribed_RNA"/>
</dbReference>